<organism evidence="1 2">
    <name type="scientific">Marmota monax</name>
    <name type="common">Woodchuck</name>
    <dbReference type="NCBI Taxonomy" id="9995"/>
    <lineage>
        <taxon>Eukaryota</taxon>
        <taxon>Metazoa</taxon>
        <taxon>Chordata</taxon>
        <taxon>Craniata</taxon>
        <taxon>Vertebrata</taxon>
        <taxon>Euteleostomi</taxon>
        <taxon>Mammalia</taxon>
        <taxon>Eutheria</taxon>
        <taxon>Euarchontoglires</taxon>
        <taxon>Glires</taxon>
        <taxon>Rodentia</taxon>
        <taxon>Sciuromorpha</taxon>
        <taxon>Sciuridae</taxon>
        <taxon>Xerinae</taxon>
        <taxon>Marmotini</taxon>
        <taxon>Marmota</taxon>
    </lineage>
</organism>
<feature type="non-terminal residue" evidence="1">
    <location>
        <position position="1"/>
    </location>
</feature>
<proteinExistence type="predicted"/>
<evidence type="ECO:0000313" key="1">
    <source>
        <dbReference type="EMBL" id="VTJ86003.1"/>
    </source>
</evidence>
<protein>
    <submittedName>
        <fullName evidence="1">Uncharacterized protein</fullName>
    </submittedName>
</protein>
<keyword evidence="2" id="KW-1185">Reference proteome</keyword>
<accession>A0A5E4CW38</accession>
<comment type="caution">
    <text evidence="1">The sequence shown here is derived from an EMBL/GenBank/DDBJ whole genome shotgun (WGS) entry which is preliminary data.</text>
</comment>
<evidence type="ECO:0000313" key="2">
    <source>
        <dbReference type="Proteomes" id="UP000335636"/>
    </source>
</evidence>
<dbReference type="AlphaFoldDB" id="A0A5E4CW38"/>
<dbReference type="Proteomes" id="UP000335636">
    <property type="component" value="Unassembled WGS sequence"/>
</dbReference>
<sequence length="50" mass="5729">HPGSNPGPQVLYRCANPRPLVLPTMPFIIHWKAQTFPEPVGPRNRRQMPQ</sequence>
<name>A0A5E4CW38_MARMO</name>
<dbReference type="EMBL" id="CABDUW010002234">
    <property type="protein sequence ID" value="VTJ86003.1"/>
    <property type="molecule type" value="Genomic_DNA"/>
</dbReference>
<gene>
    <name evidence="1" type="ORF">MONAX_5E043784</name>
</gene>
<reference evidence="1" key="1">
    <citation type="submission" date="2019-04" db="EMBL/GenBank/DDBJ databases">
        <authorList>
            <person name="Alioto T."/>
            <person name="Alioto T."/>
        </authorList>
    </citation>
    <scope>NUCLEOTIDE SEQUENCE [LARGE SCALE GENOMIC DNA]</scope>
</reference>
<feature type="non-terminal residue" evidence="1">
    <location>
        <position position="50"/>
    </location>
</feature>